<reference evidence="1" key="2">
    <citation type="submission" date="2025-08" db="UniProtKB">
        <authorList>
            <consortium name="Ensembl"/>
        </authorList>
    </citation>
    <scope>IDENTIFICATION</scope>
</reference>
<dbReference type="Proteomes" id="UP000233100">
    <property type="component" value="Chromosome 1"/>
</dbReference>
<dbReference type="PANTHER" id="PTHR46254">
    <property type="entry name" value="PROTEIN GVQW1-RELATED"/>
    <property type="match status" value="1"/>
</dbReference>
<organism evidence="1 2">
    <name type="scientific">Macaca fascicularis</name>
    <name type="common">Crab-eating macaque</name>
    <name type="synonym">Cynomolgus monkey</name>
    <dbReference type="NCBI Taxonomy" id="9541"/>
    <lineage>
        <taxon>Eukaryota</taxon>
        <taxon>Metazoa</taxon>
        <taxon>Chordata</taxon>
        <taxon>Craniata</taxon>
        <taxon>Vertebrata</taxon>
        <taxon>Euteleostomi</taxon>
        <taxon>Mammalia</taxon>
        <taxon>Eutheria</taxon>
        <taxon>Euarchontoglires</taxon>
        <taxon>Primates</taxon>
        <taxon>Haplorrhini</taxon>
        <taxon>Catarrhini</taxon>
        <taxon>Cercopithecidae</taxon>
        <taxon>Cercopithecinae</taxon>
        <taxon>Macaca</taxon>
    </lineage>
</organism>
<name>A0A7N9ICN2_MACFA</name>
<proteinExistence type="predicted"/>
<reference evidence="1 2" key="1">
    <citation type="submission" date="2013-03" db="EMBL/GenBank/DDBJ databases">
        <authorList>
            <person name="Warren W."/>
            <person name="Wilson R.K."/>
        </authorList>
    </citation>
    <scope>NUCLEOTIDE SEQUENCE</scope>
</reference>
<evidence type="ECO:0000313" key="2">
    <source>
        <dbReference type="Proteomes" id="UP000233100"/>
    </source>
</evidence>
<reference evidence="1" key="3">
    <citation type="submission" date="2025-09" db="UniProtKB">
        <authorList>
            <consortium name="Ensembl"/>
        </authorList>
    </citation>
    <scope>IDENTIFICATION</scope>
</reference>
<keyword evidence="2" id="KW-1185">Reference proteome</keyword>
<dbReference type="GeneTree" id="ENSGT00940000161627"/>
<evidence type="ECO:0000313" key="1">
    <source>
        <dbReference type="Ensembl" id="ENSMFAP00000053100.1"/>
    </source>
</evidence>
<dbReference type="PANTHER" id="PTHR46254:SF6">
    <property type="entry name" value="HIGH MOBILITY GROUP AT-HOOK 2"/>
    <property type="match status" value="1"/>
</dbReference>
<dbReference type="Ensembl" id="ENSMFAT00000072948.1">
    <property type="protein sequence ID" value="ENSMFAP00000053100.1"/>
    <property type="gene ID" value="ENSMFAG00000059657.1"/>
</dbReference>
<sequence>MFLIIYYILSHSVAKNGVQWHDLSSLQPPPLEFKRFSCFCLPSSWDYRCMPPCPANFCIFNRGCSEPRLRHCTPAWMTEQDSVSKSKLKIKIKN</sequence>
<accession>A0A7N9ICN2</accession>
<dbReference type="AlphaFoldDB" id="A0A7N9ICN2"/>
<protein>
    <submittedName>
        <fullName evidence="1">Uncharacterized protein</fullName>
    </submittedName>
</protein>